<keyword evidence="1" id="KW-0472">Membrane</keyword>
<feature type="domain" description="Trimeric autotransporter adhesin YadA-like stalk" evidence="2">
    <location>
        <begin position="504"/>
        <end position="542"/>
    </location>
</feature>
<keyword evidence="1" id="KW-1133">Transmembrane helix</keyword>
<sequence>MNRIYKIIWRDPLAFWIIASKLEKGSKKKGKKKSFTHLLIIGFFLFTVIFDGDAAPIKRTAANGALVVSGGNSIGPQRTPDPANETDATNSYGNYEVTSDPAGFYAGIGLGLKSQGFWASVAIGDDVRANARYGVAIGSASYIDYRSTTDTDADRGVKFGDKSTFGPSMNAISIGSSTSVKNSHSGISIGSSASVSESGSGVSIGHKATLNNATVGIAIGYETSAQEAYSGIVIGNEAKAEKARASIAMGLSSSVKNSVSSVGIGEAASINESRSSVSLGHKANLNNAIAGIAIGYDASAQESNSGISIGNTARTEKARASIAMGPSSSVKNSTSSVAIGDAAALEDAAGSIAIGYASSVRNSSSGIGIGNIASVNNAENSVAIGLNTKVDGFKDSVALGSGSIVTQSNTVSIGTPTTPRKLVNVAKGDIKNGGTDAVNAAQVFTLQAEVNKNANNIRTHRSEITDGRIGLVQQDTGTKAITVAAASAGNQVSLAGSAGERTLTGIQAGAVNIGSTDAINGSQLFSANTAINAAIDSNLKKIEANSVEITKNMARSKINSDTMLENAKQIRLAVTDIEKNAEVVEGLATDIKKGAIGLMQKDQATGAITVAAADAGEQVSFTGTAGNRKLTGVKEGDLTAASTDAVNGNQLFTTNERVTANSKGIAENANKVKSNTGSISILKTQINNGGIGLMQRDMSSQEISVAASHAGDQVSFAGTAGARTLTG</sequence>
<feature type="transmembrane region" description="Helical" evidence="1">
    <location>
        <begin position="34"/>
        <end position="50"/>
    </location>
</feature>
<feature type="domain" description="Trimeric autotransporter adhesin YadA-like stalk" evidence="2">
    <location>
        <begin position="629"/>
        <end position="671"/>
    </location>
</feature>
<proteinExistence type="predicted"/>
<dbReference type="Gene3D" id="2.150.10.10">
    <property type="entry name" value="Serralysin-like metalloprotease, C-terminal"/>
    <property type="match status" value="2"/>
</dbReference>
<name>G2GYL2_9ENTR</name>
<dbReference type="InterPro" id="IPR011049">
    <property type="entry name" value="Serralysin-like_metalloprot_C"/>
</dbReference>
<reference evidence="3 4" key="1">
    <citation type="journal article" date="2012" name="Genome Res.">
        <title>Genomic basis of endosymbiont-conferred protection against an insect parasitoid.</title>
        <authorList>
            <person name="Hansen A.K."/>
            <person name="Vorburger C."/>
            <person name="Moran N.A."/>
        </authorList>
    </citation>
    <scope>NUCLEOTIDE SEQUENCE [LARGE SCALE GENOMIC DNA]</scope>
    <source>
        <strain evidence="4">R5.15</strain>
    </source>
</reference>
<dbReference type="Proteomes" id="UP000004116">
    <property type="component" value="Unassembled WGS sequence"/>
</dbReference>
<evidence type="ECO:0000256" key="1">
    <source>
        <dbReference type="SAM" id="Phobius"/>
    </source>
</evidence>
<evidence type="ECO:0000313" key="3">
    <source>
        <dbReference type="EMBL" id="EGY29167.1"/>
    </source>
</evidence>
<dbReference type="SUPFAM" id="SSF101967">
    <property type="entry name" value="Adhesin YadA, collagen-binding domain"/>
    <property type="match status" value="3"/>
</dbReference>
<dbReference type="AlphaFoldDB" id="G2GYL2"/>
<feature type="non-terminal residue" evidence="3">
    <location>
        <position position="727"/>
    </location>
</feature>
<dbReference type="Pfam" id="PF05662">
    <property type="entry name" value="YadA_stalk"/>
    <property type="match status" value="3"/>
</dbReference>
<dbReference type="InterPro" id="IPR008635">
    <property type="entry name" value="Coiled_stalk_dom"/>
</dbReference>
<accession>G2GYL2</accession>
<evidence type="ECO:0000259" key="2">
    <source>
        <dbReference type="Pfam" id="PF05662"/>
    </source>
</evidence>
<gene>
    <name evidence="3" type="ORF">Rin_00008730</name>
</gene>
<protein>
    <recommendedName>
        <fullName evidence="2">Trimeric autotransporter adhesin YadA-like stalk domain-containing protein</fullName>
    </recommendedName>
</protein>
<organism evidence="3 4">
    <name type="scientific">Candidatus Regiella insecticola 5.15</name>
    <dbReference type="NCBI Taxonomy" id="1005043"/>
    <lineage>
        <taxon>Bacteria</taxon>
        <taxon>Pseudomonadati</taxon>
        <taxon>Pseudomonadota</taxon>
        <taxon>Gammaproteobacteria</taxon>
        <taxon>Enterobacterales</taxon>
        <taxon>Enterobacteriaceae</taxon>
        <taxon>aphid secondary symbionts</taxon>
        <taxon>Candidatus Regiella</taxon>
    </lineage>
</organism>
<comment type="caution">
    <text evidence="3">The sequence shown here is derived from an EMBL/GenBank/DDBJ whole genome shotgun (WGS) entry which is preliminary data.</text>
</comment>
<feature type="domain" description="Trimeric autotransporter adhesin YadA-like stalk" evidence="2">
    <location>
        <begin position="421"/>
        <end position="458"/>
    </location>
</feature>
<evidence type="ECO:0000313" key="4">
    <source>
        <dbReference type="Proteomes" id="UP000004116"/>
    </source>
</evidence>
<dbReference type="Gene3D" id="1.20.5.170">
    <property type="match status" value="3"/>
</dbReference>
<keyword evidence="4" id="KW-1185">Reference proteome</keyword>
<keyword evidence="1" id="KW-0812">Transmembrane</keyword>
<dbReference type="EMBL" id="AGCA01000221">
    <property type="protein sequence ID" value="EGY29167.1"/>
    <property type="molecule type" value="Genomic_DNA"/>
</dbReference>
<dbReference type="GO" id="GO:0019867">
    <property type="term" value="C:outer membrane"/>
    <property type="evidence" value="ECO:0007669"/>
    <property type="project" value="InterPro"/>
</dbReference>